<accession>A0A4Y6V1P6</accession>
<evidence type="ECO:0000313" key="3">
    <source>
        <dbReference type="Proteomes" id="UP000316968"/>
    </source>
</evidence>
<name>A0A4Y6V1P6_SACBS</name>
<gene>
    <name evidence="2" type="ORF">FFV09_15780</name>
</gene>
<dbReference type="PANTHER" id="PTHR37841:SF1">
    <property type="entry name" value="DUF3298 DOMAIN-CONTAINING PROTEIN"/>
    <property type="match status" value="1"/>
</dbReference>
<dbReference type="KEGG" id="saca:FFV09_15780"/>
<dbReference type="SUPFAM" id="SSF69360">
    <property type="entry name" value="Cell wall binding repeat"/>
    <property type="match status" value="1"/>
</dbReference>
<organism evidence="2 3">
    <name type="scientific">Saccharibacillus brassicae</name>
    <dbReference type="NCBI Taxonomy" id="2583377"/>
    <lineage>
        <taxon>Bacteria</taxon>
        <taxon>Bacillati</taxon>
        <taxon>Bacillota</taxon>
        <taxon>Bacilli</taxon>
        <taxon>Bacillales</taxon>
        <taxon>Paenibacillaceae</taxon>
        <taxon>Saccharibacillus</taxon>
    </lineage>
</organism>
<feature type="signal peptide" evidence="1">
    <location>
        <begin position="1"/>
        <end position="26"/>
    </location>
</feature>
<protein>
    <submittedName>
        <fullName evidence="2">WG repeat-containing protein</fullName>
    </submittedName>
</protein>
<keyword evidence="1" id="KW-0732">Signal</keyword>
<dbReference type="Proteomes" id="UP000316968">
    <property type="component" value="Chromosome"/>
</dbReference>
<reference evidence="2 3" key="1">
    <citation type="submission" date="2019-06" db="EMBL/GenBank/DDBJ databases">
        <title>Saccharibacillus brassicae sp. nov., an endophytic bacterium isolated from Chinese cabbage seeds (Brassica pekinensis).</title>
        <authorList>
            <person name="Jiang L."/>
            <person name="Lee J."/>
            <person name="Kim S.W."/>
        </authorList>
    </citation>
    <scope>NUCLEOTIDE SEQUENCE [LARGE SCALE GENOMIC DNA]</scope>
    <source>
        <strain evidence="3">KCTC 43072 / ATSA2</strain>
    </source>
</reference>
<dbReference type="Pfam" id="PF14903">
    <property type="entry name" value="WG_beta_rep"/>
    <property type="match status" value="4"/>
</dbReference>
<sequence>MKKWTTIVLAAALTVTAAPVLPSAHAADSPTSIVNGTAKPVSYELLGGLSDGAVSFWNKSTDRYGFLDTNGKTIVTAQYNEVKPFSEGLAAVRKGMLWGFVDKKGKMVVKPQYERVVEGFSGGLAAVKKTGGKWTYIDKTGRTKLTAAYDEVHEFKDGMAVVWKRKGASYLGGFIDLTGKEIVKPQYAMVNVFSEGLAPVMKNGKWGYIDKKGKSVIKPQFDGAAPFSEGLALFLQNGKYGYVNAKGKVVVKAQYTGGQPFSEGRAAVKVGGSANDRTGKWGYIGVTGKLVIPAQFTDENAEIGAFKEGVAFVQRADFSKVLIDRFGRVLVDLQSDDVTVGEFQNGAAVVNAPVGPGHYYFMQNPLKSKK</sequence>
<dbReference type="InterPro" id="IPR032774">
    <property type="entry name" value="WG_beta_rep"/>
</dbReference>
<evidence type="ECO:0000256" key="1">
    <source>
        <dbReference type="SAM" id="SignalP"/>
    </source>
</evidence>
<dbReference type="RefSeq" id="WP_141448719.1">
    <property type="nucleotide sequence ID" value="NZ_CP041217.1"/>
</dbReference>
<dbReference type="EMBL" id="CP041217">
    <property type="protein sequence ID" value="QDH22175.1"/>
    <property type="molecule type" value="Genomic_DNA"/>
</dbReference>
<dbReference type="AlphaFoldDB" id="A0A4Y6V1P6"/>
<evidence type="ECO:0000313" key="2">
    <source>
        <dbReference type="EMBL" id="QDH22175.1"/>
    </source>
</evidence>
<proteinExistence type="predicted"/>
<dbReference type="OrthoDB" id="210273at2"/>
<dbReference type="PANTHER" id="PTHR37841">
    <property type="entry name" value="GLR2918 PROTEIN"/>
    <property type="match status" value="1"/>
</dbReference>
<keyword evidence="3" id="KW-1185">Reference proteome</keyword>
<feature type="chain" id="PRO_5021252300" evidence="1">
    <location>
        <begin position="27"/>
        <end position="370"/>
    </location>
</feature>